<dbReference type="EMBL" id="CP036274">
    <property type="protein sequence ID" value="QDU25169.1"/>
    <property type="molecule type" value="Genomic_DNA"/>
</dbReference>
<dbReference type="Gene3D" id="3.60.15.10">
    <property type="entry name" value="Ribonuclease Z/Hydroxyacylglutathione hydrolase-like"/>
    <property type="match status" value="1"/>
</dbReference>
<sequence length="466" mass="52829">MKLHFLGANRQVTGSRYCLETDGRELLIDCGLFQERQFQNRNWDPCPIPAAKIDAMLLTHVHIDHSGLIPRFVKEGFTGPIHCTRPTSALVEIMLRDSAKIQTEDAEYKQKRHARENRRGAHEPAPLYRDEDVDRCLPLFREVHYNQPVQVLPNVKAIFHDAGHILGSAMIELEVTEAGRMKRLVFSGDIGQWNKPIIRDPSLLVKADYVVMETTYGDRNHPDAGDVETQLAEVINTTIGRSGNVVIPTFALERAQELMYHLARLVRAQRIPRVKVYMDSPMAVDVTAVFERYREYYDEEMKQLIGSSDAPLRFPGLTMVRTAEDSKKINESYEPCVIMSSAGMCNAGRIKHHLRNNIGRPAATILFVGHQSQGTLGHEIVKGAKFVRIHGQQFRVEAQVAQVYGLSGHADRTGLLKWLTHFSPNPKRVFFTHGEEDVALAFADHAEKQLRLNVHVPHYREAVELP</sequence>
<dbReference type="PANTHER" id="PTHR11203">
    <property type="entry name" value="CLEAVAGE AND POLYADENYLATION SPECIFICITY FACTOR FAMILY MEMBER"/>
    <property type="match status" value="1"/>
</dbReference>
<evidence type="ECO:0000259" key="2">
    <source>
        <dbReference type="SMART" id="SM00849"/>
    </source>
</evidence>
<protein>
    <submittedName>
        <fullName evidence="4">Ribonuclease</fullName>
        <ecNumber evidence="4">3.1.-.-</ecNumber>
    </submittedName>
</protein>
<dbReference type="InterPro" id="IPR036866">
    <property type="entry name" value="RibonucZ/Hydroxyglut_hydro"/>
</dbReference>
<dbReference type="Pfam" id="PF16661">
    <property type="entry name" value="Lactamase_B_6"/>
    <property type="match status" value="1"/>
</dbReference>
<dbReference type="Pfam" id="PF07521">
    <property type="entry name" value="RMMBL"/>
    <property type="match status" value="1"/>
</dbReference>
<dbReference type="InterPro" id="IPR001279">
    <property type="entry name" value="Metallo-B-lactamas"/>
</dbReference>
<reference evidence="4 5" key="1">
    <citation type="submission" date="2019-02" db="EMBL/GenBank/DDBJ databases">
        <title>Deep-cultivation of Planctomycetes and their phenomic and genomic characterization uncovers novel biology.</title>
        <authorList>
            <person name="Wiegand S."/>
            <person name="Jogler M."/>
            <person name="Boedeker C."/>
            <person name="Pinto D."/>
            <person name="Vollmers J."/>
            <person name="Rivas-Marin E."/>
            <person name="Kohn T."/>
            <person name="Peeters S.H."/>
            <person name="Heuer A."/>
            <person name="Rast P."/>
            <person name="Oberbeckmann S."/>
            <person name="Bunk B."/>
            <person name="Jeske O."/>
            <person name="Meyerdierks A."/>
            <person name="Storesund J.E."/>
            <person name="Kallscheuer N."/>
            <person name="Luecker S."/>
            <person name="Lage O.M."/>
            <person name="Pohl T."/>
            <person name="Merkel B.J."/>
            <person name="Hornburger P."/>
            <person name="Mueller R.-W."/>
            <person name="Bruemmer F."/>
            <person name="Labrenz M."/>
            <person name="Spormann A.M."/>
            <person name="Op den Camp H."/>
            <person name="Overmann J."/>
            <person name="Amann R."/>
            <person name="Jetten M.S.M."/>
            <person name="Mascher T."/>
            <person name="Medema M.H."/>
            <person name="Devos D.P."/>
            <person name="Kaster A.-K."/>
            <person name="Ovreas L."/>
            <person name="Rohde M."/>
            <person name="Galperin M.Y."/>
            <person name="Jogler C."/>
        </authorList>
    </citation>
    <scope>NUCLEOTIDE SEQUENCE [LARGE SCALE GENOMIC DNA]</scope>
    <source>
        <strain evidence="4 5">ETA_A8</strain>
    </source>
</reference>
<dbReference type="KEGG" id="aagg:ETAA8_02310"/>
<feature type="domain" description="Beta-Casp" evidence="3">
    <location>
        <begin position="255"/>
        <end position="380"/>
    </location>
</feature>
<dbReference type="PANTHER" id="PTHR11203:SF37">
    <property type="entry name" value="INTEGRATOR COMPLEX SUBUNIT 11"/>
    <property type="match status" value="1"/>
</dbReference>
<keyword evidence="5" id="KW-1185">Reference proteome</keyword>
<dbReference type="InterPro" id="IPR022712">
    <property type="entry name" value="Beta_Casp"/>
</dbReference>
<dbReference type="RefSeq" id="WP_145083657.1">
    <property type="nucleotide sequence ID" value="NZ_CP036274.1"/>
</dbReference>
<keyword evidence="1 4" id="KW-0378">Hydrolase</keyword>
<dbReference type="GO" id="GO:0004521">
    <property type="term" value="F:RNA endonuclease activity"/>
    <property type="evidence" value="ECO:0007669"/>
    <property type="project" value="TreeGrafter"/>
</dbReference>
<dbReference type="Pfam" id="PF10996">
    <property type="entry name" value="Beta-Casp"/>
    <property type="match status" value="1"/>
</dbReference>
<gene>
    <name evidence="4" type="ORF">ETAA8_02310</name>
</gene>
<dbReference type="GO" id="GO:0016787">
    <property type="term" value="F:hydrolase activity"/>
    <property type="evidence" value="ECO:0007669"/>
    <property type="project" value="UniProtKB-KW"/>
</dbReference>
<dbReference type="OrthoDB" id="9803916at2"/>
<dbReference type="SUPFAM" id="SSF56281">
    <property type="entry name" value="Metallo-hydrolase/oxidoreductase"/>
    <property type="match status" value="1"/>
</dbReference>
<dbReference type="AlphaFoldDB" id="A0A517Y4J1"/>
<dbReference type="SMART" id="SM01027">
    <property type="entry name" value="Beta-Casp"/>
    <property type="match status" value="1"/>
</dbReference>
<dbReference type="CDD" id="cd16295">
    <property type="entry name" value="TTHA0252-CPSF-like_MBL-fold"/>
    <property type="match status" value="1"/>
</dbReference>
<dbReference type="EC" id="3.1.-.-" evidence="4"/>
<dbReference type="SMART" id="SM00849">
    <property type="entry name" value="Lactamase_B"/>
    <property type="match status" value="1"/>
</dbReference>
<feature type="domain" description="Metallo-beta-lactamase" evidence="2">
    <location>
        <begin position="13"/>
        <end position="239"/>
    </location>
</feature>
<accession>A0A517Y4J1</accession>
<evidence type="ECO:0000256" key="1">
    <source>
        <dbReference type="ARBA" id="ARBA00022801"/>
    </source>
</evidence>
<evidence type="ECO:0000313" key="5">
    <source>
        <dbReference type="Proteomes" id="UP000315017"/>
    </source>
</evidence>
<evidence type="ECO:0000259" key="3">
    <source>
        <dbReference type="SMART" id="SM01027"/>
    </source>
</evidence>
<dbReference type="InterPro" id="IPR050698">
    <property type="entry name" value="MBL"/>
</dbReference>
<organism evidence="4 5">
    <name type="scientific">Anatilimnocola aggregata</name>
    <dbReference type="NCBI Taxonomy" id="2528021"/>
    <lineage>
        <taxon>Bacteria</taxon>
        <taxon>Pseudomonadati</taxon>
        <taxon>Planctomycetota</taxon>
        <taxon>Planctomycetia</taxon>
        <taxon>Pirellulales</taxon>
        <taxon>Pirellulaceae</taxon>
        <taxon>Anatilimnocola</taxon>
    </lineage>
</organism>
<proteinExistence type="predicted"/>
<evidence type="ECO:0000313" key="4">
    <source>
        <dbReference type="EMBL" id="QDU25169.1"/>
    </source>
</evidence>
<dbReference type="Proteomes" id="UP000315017">
    <property type="component" value="Chromosome"/>
</dbReference>
<name>A0A517Y4J1_9BACT</name>
<dbReference type="InterPro" id="IPR011108">
    <property type="entry name" value="RMMBL"/>
</dbReference>
<dbReference type="Gene3D" id="3.40.50.10890">
    <property type="match status" value="1"/>
</dbReference>